<dbReference type="AlphaFoldDB" id="A0A0P7BY92"/>
<dbReference type="InterPro" id="IPR017850">
    <property type="entry name" value="Alkaline_phosphatase_core_sf"/>
</dbReference>
<dbReference type="Proteomes" id="UP000050454">
    <property type="component" value="Unassembled WGS sequence"/>
</dbReference>
<name>A0A0P7BY92_9BACT</name>
<keyword evidence="2" id="KW-0479">Metal-binding</keyword>
<feature type="chain" id="PRO_5006136336" evidence="5">
    <location>
        <begin position="20"/>
        <end position="500"/>
    </location>
</feature>
<dbReference type="PATRIC" id="fig|1605367.3.peg.2208"/>
<dbReference type="PANTHER" id="PTHR42693">
    <property type="entry name" value="ARYLSULFATASE FAMILY MEMBER"/>
    <property type="match status" value="1"/>
</dbReference>
<sequence length="500" mass="56757">MLKTTLFLLLTCLSLTAQQKPNIIYILADDLGYGEIGVNGQRSIETPNIDALAANGMNFTQHYAGAPVCAPSRCVLLTGKHLGNAYIRGNDEWAERGEVWNLKAMNENPALEGQRPMPDSILTVAEILQENGYKTALVGKWGLGAPLTESTANKQGFDYFFGYNCQRQAHTLFPTHLWENEERYSLNNKFVDLHQKLPEGLDPYDPASYSDYQLTDYAPEIMHQKALDFLNSTDDEPFFLYYASPLPHVPLQAPDRWVLYYQEKFGLEEPYSGNYYPNRTPRATYAAMVSYLDEQVGDLVSALNAKGQLENTLIIFSSDNGPSYAGGAQPEFFNSAGRFQEKYGRGKGFVFEGGIRVPMIASWPGQIRAGSTSEHISSFYDFLPTVCELLKTSTPETDGISFLPELLGEEQKVHEYLYWEFPEYKGQQAIRMGDWKAIRQNIQEGNLEIELYNLKKDPEELYNLAKEEPELVRQMEELFRQNHHQSDLTKFRMKALGDDL</sequence>
<dbReference type="InterPro" id="IPR000917">
    <property type="entry name" value="Sulfatase_N"/>
</dbReference>
<proteinExistence type="inferred from homology"/>
<dbReference type="CDD" id="cd16145">
    <property type="entry name" value="ARS_like"/>
    <property type="match status" value="1"/>
</dbReference>
<keyword evidence="5" id="KW-0732">Signal</keyword>
<dbReference type="PROSITE" id="PS00523">
    <property type="entry name" value="SULFATASE_1"/>
    <property type="match status" value="1"/>
</dbReference>
<organism evidence="7 8">
    <name type="scientific">Jiulongibacter sediminis</name>
    <dbReference type="NCBI Taxonomy" id="1605367"/>
    <lineage>
        <taxon>Bacteria</taxon>
        <taxon>Pseudomonadati</taxon>
        <taxon>Bacteroidota</taxon>
        <taxon>Cytophagia</taxon>
        <taxon>Cytophagales</taxon>
        <taxon>Leadbetterellaceae</taxon>
        <taxon>Jiulongibacter</taxon>
    </lineage>
</organism>
<feature type="domain" description="Sulfatase N-terminal" evidence="6">
    <location>
        <begin position="21"/>
        <end position="390"/>
    </location>
</feature>
<keyword evidence="3" id="KW-0378">Hydrolase</keyword>
<dbReference type="GO" id="GO:0046872">
    <property type="term" value="F:metal ion binding"/>
    <property type="evidence" value="ECO:0007669"/>
    <property type="project" value="UniProtKB-KW"/>
</dbReference>
<gene>
    <name evidence="7" type="ORF">AFM12_04295</name>
</gene>
<protein>
    <submittedName>
        <fullName evidence="7">N-acetylgalactosamine-6-sulfatase</fullName>
    </submittedName>
</protein>
<feature type="signal peptide" evidence="5">
    <location>
        <begin position="1"/>
        <end position="19"/>
    </location>
</feature>
<dbReference type="OrthoDB" id="9764377at2"/>
<dbReference type="Pfam" id="PF00884">
    <property type="entry name" value="Sulfatase"/>
    <property type="match status" value="1"/>
</dbReference>
<evidence type="ECO:0000259" key="6">
    <source>
        <dbReference type="Pfam" id="PF00884"/>
    </source>
</evidence>
<dbReference type="RefSeq" id="WP_055144239.1">
    <property type="nucleotide sequence ID" value="NZ_JXSZ01000005.1"/>
</dbReference>
<dbReference type="PANTHER" id="PTHR42693:SF53">
    <property type="entry name" value="ENDO-4-O-SULFATASE"/>
    <property type="match status" value="1"/>
</dbReference>
<evidence type="ECO:0000256" key="1">
    <source>
        <dbReference type="ARBA" id="ARBA00008779"/>
    </source>
</evidence>
<evidence type="ECO:0000256" key="4">
    <source>
        <dbReference type="ARBA" id="ARBA00022837"/>
    </source>
</evidence>
<evidence type="ECO:0000256" key="5">
    <source>
        <dbReference type="SAM" id="SignalP"/>
    </source>
</evidence>
<evidence type="ECO:0000256" key="2">
    <source>
        <dbReference type="ARBA" id="ARBA00022723"/>
    </source>
</evidence>
<keyword evidence="4" id="KW-0106">Calcium</keyword>
<dbReference type="EMBL" id="LGTQ01000005">
    <property type="protein sequence ID" value="KPM49800.1"/>
    <property type="molecule type" value="Genomic_DNA"/>
</dbReference>
<dbReference type="Gene3D" id="3.40.720.10">
    <property type="entry name" value="Alkaline Phosphatase, subunit A"/>
    <property type="match status" value="1"/>
</dbReference>
<keyword evidence="8" id="KW-1185">Reference proteome</keyword>
<accession>A0A0P7BY92</accession>
<evidence type="ECO:0000256" key="3">
    <source>
        <dbReference type="ARBA" id="ARBA00022801"/>
    </source>
</evidence>
<dbReference type="GO" id="GO:0004065">
    <property type="term" value="F:arylsulfatase activity"/>
    <property type="evidence" value="ECO:0007669"/>
    <property type="project" value="TreeGrafter"/>
</dbReference>
<dbReference type="SUPFAM" id="SSF53649">
    <property type="entry name" value="Alkaline phosphatase-like"/>
    <property type="match status" value="1"/>
</dbReference>
<dbReference type="STRING" id="1605367.AFM12_04295"/>
<comment type="caution">
    <text evidence="7">The sequence shown here is derived from an EMBL/GenBank/DDBJ whole genome shotgun (WGS) entry which is preliminary data.</text>
</comment>
<dbReference type="Gene3D" id="3.30.1120.10">
    <property type="match status" value="1"/>
</dbReference>
<evidence type="ECO:0000313" key="7">
    <source>
        <dbReference type="EMBL" id="KPM49800.1"/>
    </source>
</evidence>
<evidence type="ECO:0000313" key="8">
    <source>
        <dbReference type="Proteomes" id="UP000050454"/>
    </source>
</evidence>
<dbReference type="InterPro" id="IPR024607">
    <property type="entry name" value="Sulfatase_CS"/>
</dbReference>
<reference evidence="7 8" key="1">
    <citation type="submission" date="2015-07" db="EMBL/GenBank/DDBJ databases">
        <title>The draft genome sequence of Leadbetterella sp. JN14-9.</title>
        <authorList>
            <person name="Liu Y."/>
            <person name="Du J."/>
            <person name="Shao Z."/>
        </authorList>
    </citation>
    <scope>NUCLEOTIDE SEQUENCE [LARGE SCALE GENOMIC DNA]</scope>
    <source>
        <strain evidence="7 8">JN14-9</strain>
    </source>
</reference>
<comment type="similarity">
    <text evidence="1">Belongs to the sulfatase family.</text>
</comment>
<dbReference type="InterPro" id="IPR050738">
    <property type="entry name" value="Sulfatase"/>
</dbReference>